<keyword evidence="10" id="KW-1185">Reference proteome</keyword>
<dbReference type="InterPro" id="IPR036662">
    <property type="entry name" value="PTS_EIIA_man-typ_sf"/>
</dbReference>
<dbReference type="SUPFAM" id="SSF53062">
    <property type="entry name" value="PTS system fructose IIA component-like"/>
    <property type="match status" value="1"/>
</dbReference>
<dbReference type="PROSITE" id="PS51096">
    <property type="entry name" value="PTS_EIIA_TYPE_4"/>
    <property type="match status" value="1"/>
</dbReference>
<dbReference type="eggNOG" id="COG2893">
    <property type="taxonomic scope" value="Bacteria"/>
</dbReference>
<evidence type="ECO:0000256" key="5">
    <source>
        <dbReference type="ARBA" id="ARBA00022679"/>
    </source>
</evidence>
<reference evidence="9" key="2">
    <citation type="submission" date="2013-11" db="EMBL/GenBank/DDBJ databases">
        <title>Draft genome sequence of Anaerostipes caccae (DSM 14662).</title>
        <authorList>
            <person name="Sudarsanam P."/>
            <person name="Ley R."/>
            <person name="Guruge J."/>
            <person name="Turnbaugh P.J."/>
            <person name="Mahowald M."/>
            <person name="Liep D."/>
            <person name="Gordon J."/>
        </authorList>
    </citation>
    <scope>NUCLEOTIDE SEQUENCE</scope>
    <source>
        <strain evidence="9">DSM 14662</strain>
    </source>
</reference>
<protein>
    <submittedName>
        <fullName evidence="9">PTS system fructose IIA component</fullName>
    </submittedName>
</protein>
<comment type="subcellular location">
    <subcellularLocation>
        <location evidence="1">Cytoplasm</location>
    </subcellularLocation>
</comment>
<dbReference type="CDD" id="cd00006">
    <property type="entry name" value="PTS_IIA_man"/>
    <property type="match status" value="1"/>
</dbReference>
<dbReference type="GO" id="GO:0016020">
    <property type="term" value="C:membrane"/>
    <property type="evidence" value="ECO:0007669"/>
    <property type="project" value="InterPro"/>
</dbReference>
<evidence type="ECO:0000256" key="6">
    <source>
        <dbReference type="ARBA" id="ARBA00022683"/>
    </source>
</evidence>
<dbReference type="AlphaFoldDB" id="B0MCY2"/>
<dbReference type="GO" id="GO:0016301">
    <property type="term" value="F:kinase activity"/>
    <property type="evidence" value="ECO:0007669"/>
    <property type="project" value="UniProtKB-KW"/>
</dbReference>
<comment type="caution">
    <text evidence="9">The sequence shown here is derived from an EMBL/GenBank/DDBJ whole genome shotgun (WGS) entry which is preliminary data.</text>
</comment>
<keyword evidence="3" id="KW-0963">Cytoplasm</keyword>
<name>B0MCY2_ANACD</name>
<evidence type="ECO:0000313" key="10">
    <source>
        <dbReference type="Proteomes" id="UP000004935"/>
    </source>
</evidence>
<dbReference type="PANTHER" id="PTHR33799:SF1">
    <property type="entry name" value="PTS SYSTEM MANNOSE-SPECIFIC EIIAB COMPONENT-RELATED"/>
    <property type="match status" value="1"/>
</dbReference>
<sequence length="167" mass="18503">MSKSIERREQTFYNLDIEGGRRMVGILVATHGKFAEGLLNAVELIAGKQEKAETIGLCHGDGIGEFEDRIKMLIRELDDGDGVLVFVDILGGSPANTVMKCFSMEHDIRAIAGVNMGMLVQAVMMREGTDLQELCDICEEEGKKDPVLLHKRFEELMAEAAEMDNEI</sequence>
<keyword evidence="4" id="KW-0762">Sugar transport</keyword>
<evidence type="ECO:0000256" key="7">
    <source>
        <dbReference type="ARBA" id="ARBA00022777"/>
    </source>
</evidence>
<evidence type="ECO:0000256" key="2">
    <source>
        <dbReference type="ARBA" id="ARBA00022448"/>
    </source>
</evidence>
<dbReference type="EMBL" id="ABAX03000012">
    <property type="protein sequence ID" value="EDR97802.1"/>
    <property type="molecule type" value="Genomic_DNA"/>
</dbReference>
<reference evidence="9" key="1">
    <citation type="submission" date="2007-11" db="EMBL/GenBank/DDBJ databases">
        <authorList>
            <person name="Fulton L."/>
            <person name="Clifton S."/>
            <person name="Fulton B."/>
            <person name="Xu J."/>
            <person name="Minx P."/>
            <person name="Pepin K.H."/>
            <person name="Johnson M."/>
            <person name="Thiruvilangam P."/>
            <person name="Bhonagiri V."/>
            <person name="Nash W.E."/>
            <person name="Mardis E.R."/>
            <person name="Wilson R.K."/>
        </authorList>
    </citation>
    <scope>NUCLEOTIDE SEQUENCE [LARGE SCALE GENOMIC DNA]</scope>
    <source>
        <strain evidence="9">DSM 14662</strain>
    </source>
</reference>
<organism evidence="9 10">
    <name type="scientific">Anaerostipes caccae (strain DSM 14662 / CCUG 47493 / JCM 13470 / NCIMB 13811 / L1-92)</name>
    <dbReference type="NCBI Taxonomy" id="411490"/>
    <lineage>
        <taxon>Bacteria</taxon>
        <taxon>Bacillati</taxon>
        <taxon>Bacillota</taxon>
        <taxon>Clostridia</taxon>
        <taxon>Lachnospirales</taxon>
        <taxon>Lachnospiraceae</taxon>
        <taxon>Anaerostipes</taxon>
    </lineage>
</organism>
<dbReference type="Gene3D" id="3.40.50.510">
    <property type="entry name" value="Phosphotransferase system, mannose-type IIA component"/>
    <property type="match status" value="1"/>
</dbReference>
<dbReference type="Pfam" id="PF03610">
    <property type="entry name" value="EIIA-man"/>
    <property type="match status" value="1"/>
</dbReference>
<keyword evidence="2" id="KW-0813">Transport</keyword>
<dbReference type="STRING" id="411490.ANACAC_01424"/>
<evidence type="ECO:0000256" key="3">
    <source>
        <dbReference type="ARBA" id="ARBA00022490"/>
    </source>
</evidence>
<keyword evidence="7" id="KW-0418">Kinase</keyword>
<feature type="domain" description="PTS EIIA type-4" evidence="8">
    <location>
        <begin position="23"/>
        <end position="147"/>
    </location>
</feature>
<dbReference type="GO" id="GO:0009401">
    <property type="term" value="P:phosphoenolpyruvate-dependent sugar phosphotransferase system"/>
    <property type="evidence" value="ECO:0007669"/>
    <property type="project" value="UniProtKB-KW"/>
</dbReference>
<proteinExistence type="predicted"/>
<evidence type="ECO:0000256" key="4">
    <source>
        <dbReference type="ARBA" id="ARBA00022597"/>
    </source>
</evidence>
<evidence type="ECO:0000259" key="8">
    <source>
        <dbReference type="PROSITE" id="PS51096"/>
    </source>
</evidence>
<dbReference type="InterPro" id="IPR004701">
    <property type="entry name" value="PTS_EIIA_man-typ"/>
</dbReference>
<keyword evidence="6" id="KW-0598">Phosphotransferase system</keyword>
<evidence type="ECO:0000256" key="1">
    <source>
        <dbReference type="ARBA" id="ARBA00004496"/>
    </source>
</evidence>
<dbReference type="Proteomes" id="UP000004935">
    <property type="component" value="Unassembled WGS sequence"/>
</dbReference>
<keyword evidence="5" id="KW-0808">Transferase</keyword>
<evidence type="ECO:0000313" key="9">
    <source>
        <dbReference type="EMBL" id="EDR97802.1"/>
    </source>
</evidence>
<gene>
    <name evidence="9" type="ORF">ANACAC_01424</name>
</gene>
<dbReference type="PANTHER" id="PTHR33799">
    <property type="entry name" value="PTS PERMEASE-RELATED-RELATED"/>
    <property type="match status" value="1"/>
</dbReference>
<accession>B0MCY2</accession>
<dbReference type="GO" id="GO:0005737">
    <property type="term" value="C:cytoplasm"/>
    <property type="evidence" value="ECO:0007669"/>
    <property type="project" value="UniProtKB-SubCell"/>
</dbReference>
<dbReference type="InterPro" id="IPR033887">
    <property type="entry name" value="PTS_IIA_man"/>
</dbReference>
<dbReference type="HOGENOM" id="CLU_123235_1_2_9"/>
<dbReference type="InterPro" id="IPR051471">
    <property type="entry name" value="Bacterial_PTS_sugar_comp"/>
</dbReference>